<comment type="caution">
    <text evidence="2">The sequence shown here is derived from an EMBL/GenBank/DDBJ whole genome shotgun (WGS) entry which is preliminary data.</text>
</comment>
<keyword evidence="3" id="KW-1185">Reference proteome</keyword>
<organism evidence="2 3">
    <name type="scientific">Aeromicrobium phragmitis</name>
    <dbReference type="NCBI Taxonomy" id="2478914"/>
    <lineage>
        <taxon>Bacteria</taxon>
        <taxon>Bacillati</taxon>
        <taxon>Actinomycetota</taxon>
        <taxon>Actinomycetes</taxon>
        <taxon>Propionibacteriales</taxon>
        <taxon>Nocardioidaceae</taxon>
        <taxon>Aeromicrobium</taxon>
    </lineage>
</organism>
<keyword evidence="1" id="KW-1133">Transmembrane helix</keyword>
<dbReference type="Proteomes" id="UP000282515">
    <property type="component" value="Unassembled WGS sequence"/>
</dbReference>
<name>A0A3L8PH74_9ACTN</name>
<dbReference type="InterPro" id="IPR025101">
    <property type="entry name" value="DUF4012"/>
</dbReference>
<reference evidence="2 3" key="1">
    <citation type="submission" date="2018-10" db="EMBL/GenBank/DDBJ databases">
        <title>Aeromicrobium sp. 9W16Y-2 whole genome shotgun sequence.</title>
        <authorList>
            <person name="Li F."/>
        </authorList>
    </citation>
    <scope>NUCLEOTIDE SEQUENCE [LARGE SCALE GENOMIC DNA]</scope>
    <source>
        <strain evidence="2 3">9W16Y-2</strain>
    </source>
</reference>
<sequence>MTNPLLTPSARSAGRIVVWVLFGLLVLAILAAAWVGVRGYLAYGHVRDAQQTVREIRANITDTEATSTRVAELAEQTSSAHSLTSDPVWRAAEYVPWVGEQLSAVSTAIATVDEVASSALGPLVEVTQDFSVEDLRPTDGRINVEALASVQDVAAMSAERVSRAADRIENIDRRPLLAPVAEQIDEVGEQLRTASSGADAITRASQLMPAMLGHEGPREYLLLFQNNAEARSLGGLVGAMALLRTDSGTISLESQSAAVEFPRFDEPVLPLSDDRAALFDNQPARWMSNVTQIPDFTVSAPLAQAMWERQTGQHVDGVIAVDPVALSYVLESIGPLTLPTGDVITSENAVQLLLNDPYVRFDDPRQQDEFFQATAAAIFDAMLSGAAEPGPLLDAFTRATREGRVAIWNENEADQAVLDGTPLQGKPLDVRPEQTTFGVFLNDGTPSKMSFYSRVTSGASWCTNESGGIEAVLEVALRNAAPPAAATLPTSITGAGRIVPRGSTRTVTYLYLPEGAEIVSATSSSNAGFGRGNDGDRSVLIWEAVLAPDEEVSATVRVSTEYTHDLRVVTTPTVPGGSETVTPPCSVTEAG</sequence>
<feature type="transmembrane region" description="Helical" evidence="1">
    <location>
        <begin position="16"/>
        <end position="37"/>
    </location>
</feature>
<evidence type="ECO:0000256" key="1">
    <source>
        <dbReference type="SAM" id="Phobius"/>
    </source>
</evidence>
<dbReference type="OrthoDB" id="3203519at2"/>
<keyword evidence="1" id="KW-0472">Membrane</keyword>
<dbReference type="Pfam" id="PF13196">
    <property type="entry name" value="DUF4012"/>
    <property type="match status" value="1"/>
</dbReference>
<evidence type="ECO:0000313" key="2">
    <source>
        <dbReference type="EMBL" id="RLV54547.1"/>
    </source>
</evidence>
<proteinExistence type="predicted"/>
<dbReference type="AlphaFoldDB" id="A0A3L8PH74"/>
<accession>A0A3L8PH74</accession>
<gene>
    <name evidence="2" type="ORF">D9V41_15575</name>
</gene>
<keyword evidence="1" id="KW-0812">Transmembrane</keyword>
<evidence type="ECO:0000313" key="3">
    <source>
        <dbReference type="Proteomes" id="UP000282515"/>
    </source>
</evidence>
<protein>
    <submittedName>
        <fullName evidence="2">DUF4012 domain-containing protein</fullName>
    </submittedName>
</protein>
<dbReference type="RefSeq" id="WP_121795513.1">
    <property type="nucleotide sequence ID" value="NZ_RDBF01000017.1"/>
</dbReference>
<dbReference type="EMBL" id="RDBF01000017">
    <property type="protein sequence ID" value="RLV54547.1"/>
    <property type="molecule type" value="Genomic_DNA"/>
</dbReference>